<organism evidence="2 3">
    <name type="scientific">Luteolibacter arcticus</name>
    <dbReference type="NCBI Taxonomy" id="1581411"/>
    <lineage>
        <taxon>Bacteria</taxon>
        <taxon>Pseudomonadati</taxon>
        <taxon>Verrucomicrobiota</taxon>
        <taxon>Verrucomicrobiia</taxon>
        <taxon>Verrucomicrobiales</taxon>
        <taxon>Verrucomicrobiaceae</taxon>
        <taxon>Luteolibacter</taxon>
    </lineage>
</organism>
<keyword evidence="1" id="KW-0732">Signal</keyword>
<dbReference type="Proteomes" id="UP001320876">
    <property type="component" value="Unassembled WGS sequence"/>
</dbReference>
<proteinExistence type="predicted"/>
<evidence type="ECO:0000313" key="3">
    <source>
        <dbReference type="Proteomes" id="UP001320876"/>
    </source>
</evidence>
<evidence type="ECO:0008006" key="4">
    <source>
        <dbReference type="Google" id="ProtNLM"/>
    </source>
</evidence>
<name>A0ABT3GFG6_9BACT</name>
<sequence>MKRFVLPLMLFTAAASAQQPAEAFLIDAAGGSERVWITAATKGNIRYQKQEQGGDSTEAAVSGIASIYLLEPASLSEALDLFQARQYAAAKAKFAAIKTAYHALRSLPDNPATAAGYFEMECLRKSGDLAGLAKALEAFDKTGLTRRYQLRQLDLYLLWDAVRLKDWPRLQELATARLKEKLPGGQRTQVAWCLGLAHESQGRPHEAIDSYQTALTADGGASEDLVRDAAVRVMRLHQKDPEVQAAMKQWGTPAEDSQSPGHRRLAEAAAVADLFELTLGAGTPLPAEQKPLLKFRAKR</sequence>
<gene>
    <name evidence="2" type="ORF">OKA05_07335</name>
</gene>
<dbReference type="RefSeq" id="WP_264486470.1">
    <property type="nucleotide sequence ID" value="NZ_JAPDDT010000002.1"/>
</dbReference>
<evidence type="ECO:0000313" key="2">
    <source>
        <dbReference type="EMBL" id="MCW1922361.1"/>
    </source>
</evidence>
<dbReference type="EMBL" id="JAPDDT010000002">
    <property type="protein sequence ID" value="MCW1922361.1"/>
    <property type="molecule type" value="Genomic_DNA"/>
</dbReference>
<comment type="caution">
    <text evidence="2">The sequence shown here is derived from an EMBL/GenBank/DDBJ whole genome shotgun (WGS) entry which is preliminary data.</text>
</comment>
<feature type="signal peptide" evidence="1">
    <location>
        <begin position="1"/>
        <end position="17"/>
    </location>
</feature>
<evidence type="ECO:0000256" key="1">
    <source>
        <dbReference type="SAM" id="SignalP"/>
    </source>
</evidence>
<reference evidence="2 3" key="1">
    <citation type="submission" date="2022-10" db="EMBL/GenBank/DDBJ databases">
        <title>Luteolibacter arcticus strain CCTCC AB 2014275, whole genome shotgun sequencing project.</title>
        <authorList>
            <person name="Zhao G."/>
            <person name="Shen L."/>
        </authorList>
    </citation>
    <scope>NUCLEOTIDE SEQUENCE [LARGE SCALE GENOMIC DNA]</scope>
    <source>
        <strain evidence="2 3">CCTCC AB 2014275</strain>
    </source>
</reference>
<keyword evidence="3" id="KW-1185">Reference proteome</keyword>
<protein>
    <recommendedName>
        <fullName evidence="4">Tetratricopeptide repeat protein</fullName>
    </recommendedName>
</protein>
<feature type="chain" id="PRO_5045642515" description="Tetratricopeptide repeat protein" evidence="1">
    <location>
        <begin position="18"/>
        <end position="299"/>
    </location>
</feature>
<accession>A0ABT3GFG6</accession>